<feature type="transmembrane region" description="Helical" evidence="8">
    <location>
        <begin position="149"/>
        <end position="171"/>
    </location>
</feature>
<reference evidence="11" key="1">
    <citation type="submission" date="2019-10" db="EMBL/GenBank/DDBJ databases">
        <title>Streptomyces sp. nov., a novel actinobacterium isolated from alkaline environment.</title>
        <authorList>
            <person name="Golinska P."/>
        </authorList>
    </citation>
    <scope>NUCLEOTIDE SEQUENCE [LARGE SCALE GENOMIC DNA]</scope>
    <source>
        <strain evidence="11">DSM 42118</strain>
    </source>
</reference>
<feature type="transmembrane region" description="Helical" evidence="8">
    <location>
        <begin position="91"/>
        <end position="113"/>
    </location>
</feature>
<dbReference type="GO" id="GO:0005886">
    <property type="term" value="C:plasma membrane"/>
    <property type="evidence" value="ECO:0007669"/>
    <property type="project" value="UniProtKB-SubCell"/>
</dbReference>
<sequence>GENPSGEETPGGPTAGIAPDPAPSPAGPVPSKPPSVPAPRASMRSEIAVGLGWLWRHRMLRSLAIALAWSNFMSSAAFAVFVLFAQEVLDVGPIAFAMLGSAGAVGALIGSFGAARLGALLGPSLSLRVSAAIFALTFLTTGLTSNPWVVASASVLAGCSVALWNVITVTLRQTIVPDDLLGRVNSAYRTMGWGIMPIGVAVGGGLVTLVEAVVGREAGLRAPFLATAVLSLPLLWYLGRRLSPAIIREAEERAEGD</sequence>
<gene>
    <name evidence="10" type="ORF">FNQ90_24920</name>
</gene>
<feature type="non-terminal residue" evidence="10">
    <location>
        <position position="257"/>
    </location>
</feature>
<feature type="transmembrane region" description="Helical" evidence="8">
    <location>
        <begin position="192"/>
        <end position="214"/>
    </location>
</feature>
<dbReference type="Proteomes" id="UP000538929">
    <property type="component" value="Unassembled WGS sequence"/>
</dbReference>
<dbReference type="PANTHER" id="PTHR23513:SF6">
    <property type="entry name" value="MAJOR FACILITATOR SUPERFAMILY ASSOCIATED DOMAIN-CONTAINING PROTEIN"/>
    <property type="match status" value="1"/>
</dbReference>
<feature type="non-terminal residue" evidence="10">
    <location>
        <position position="1"/>
    </location>
</feature>
<dbReference type="AlphaFoldDB" id="A0A7W3Y445"/>
<evidence type="ECO:0000256" key="6">
    <source>
        <dbReference type="ARBA" id="ARBA00023136"/>
    </source>
</evidence>
<evidence type="ECO:0000259" key="9">
    <source>
        <dbReference type="PROSITE" id="PS50850"/>
    </source>
</evidence>
<dbReference type="Gene3D" id="1.20.1250.20">
    <property type="entry name" value="MFS general substrate transporter like domains"/>
    <property type="match status" value="1"/>
</dbReference>
<evidence type="ECO:0000256" key="8">
    <source>
        <dbReference type="SAM" id="Phobius"/>
    </source>
</evidence>
<keyword evidence="11" id="KW-1185">Reference proteome</keyword>
<evidence type="ECO:0000256" key="1">
    <source>
        <dbReference type="ARBA" id="ARBA00004651"/>
    </source>
</evidence>
<evidence type="ECO:0000313" key="11">
    <source>
        <dbReference type="Proteomes" id="UP000538929"/>
    </source>
</evidence>
<dbReference type="EMBL" id="VKHT01001539">
    <property type="protein sequence ID" value="MBB0247273.1"/>
    <property type="molecule type" value="Genomic_DNA"/>
</dbReference>
<dbReference type="GO" id="GO:0022857">
    <property type="term" value="F:transmembrane transporter activity"/>
    <property type="evidence" value="ECO:0007669"/>
    <property type="project" value="InterPro"/>
</dbReference>
<dbReference type="PROSITE" id="PS50850">
    <property type="entry name" value="MFS"/>
    <property type="match status" value="1"/>
</dbReference>
<dbReference type="SUPFAM" id="SSF103473">
    <property type="entry name" value="MFS general substrate transporter"/>
    <property type="match status" value="1"/>
</dbReference>
<comment type="caution">
    <text evidence="10">The sequence shown here is derived from an EMBL/GenBank/DDBJ whole genome shotgun (WGS) entry which is preliminary data.</text>
</comment>
<feature type="transmembrane region" description="Helical" evidence="8">
    <location>
        <begin position="63"/>
        <end position="85"/>
    </location>
</feature>
<comment type="subcellular location">
    <subcellularLocation>
        <location evidence="1">Cell membrane</location>
        <topology evidence="1">Multi-pass membrane protein</topology>
    </subcellularLocation>
</comment>
<organism evidence="10 11">
    <name type="scientific">Streptomyces alkaliphilus</name>
    <dbReference type="NCBI Taxonomy" id="1472722"/>
    <lineage>
        <taxon>Bacteria</taxon>
        <taxon>Bacillati</taxon>
        <taxon>Actinomycetota</taxon>
        <taxon>Actinomycetes</taxon>
        <taxon>Kitasatosporales</taxon>
        <taxon>Streptomycetaceae</taxon>
        <taxon>Streptomyces</taxon>
    </lineage>
</organism>
<feature type="transmembrane region" description="Helical" evidence="8">
    <location>
        <begin position="220"/>
        <end position="238"/>
    </location>
</feature>
<protein>
    <submittedName>
        <fullName evidence="10">MFS transporter</fullName>
    </submittedName>
</protein>
<evidence type="ECO:0000256" key="5">
    <source>
        <dbReference type="ARBA" id="ARBA00022989"/>
    </source>
</evidence>
<accession>A0A7W3Y445</accession>
<keyword evidence="4 8" id="KW-0812">Transmembrane</keyword>
<dbReference type="InterPro" id="IPR010290">
    <property type="entry name" value="TM_effector"/>
</dbReference>
<feature type="domain" description="Major facilitator superfamily (MFS) profile" evidence="9">
    <location>
        <begin position="59"/>
        <end position="257"/>
    </location>
</feature>
<name>A0A7W3Y445_9ACTN</name>
<keyword evidence="6 8" id="KW-0472">Membrane</keyword>
<evidence type="ECO:0000313" key="10">
    <source>
        <dbReference type="EMBL" id="MBB0247273.1"/>
    </source>
</evidence>
<keyword evidence="2" id="KW-0813">Transport</keyword>
<evidence type="ECO:0000256" key="3">
    <source>
        <dbReference type="ARBA" id="ARBA00022475"/>
    </source>
</evidence>
<evidence type="ECO:0000256" key="4">
    <source>
        <dbReference type="ARBA" id="ARBA00022692"/>
    </source>
</evidence>
<proteinExistence type="predicted"/>
<dbReference type="InterPro" id="IPR036259">
    <property type="entry name" value="MFS_trans_sf"/>
</dbReference>
<evidence type="ECO:0000256" key="2">
    <source>
        <dbReference type="ARBA" id="ARBA00022448"/>
    </source>
</evidence>
<keyword evidence="3" id="KW-1003">Cell membrane</keyword>
<dbReference type="PANTHER" id="PTHR23513">
    <property type="entry name" value="INTEGRAL MEMBRANE EFFLUX PROTEIN-RELATED"/>
    <property type="match status" value="1"/>
</dbReference>
<dbReference type="InterPro" id="IPR020846">
    <property type="entry name" value="MFS_dom"/>
</dbReference>
<dbReference type="Pfam" id="PF05977">
    <property type="entry name" value="MFS_3"/>
    <property type="match status" value="1"/>
</dbReference>
<feature type="compositionally biased region" description="Pro residues" evidence="7">
    <location>
        <begin position="20"/>
        <end position="37"/>
    </location>
</feature>
<feature type="region of interest" description="Disordered" evidence="7">
    <location>
        <begin position="1"/>
        <end position="40"/>
    </location>
</feature>
<keyword evidence="5 8" id="KW-1133">Transmembrane helix</keyword>
<evidence type="ECO:0000256" key="7">
    <source>
        <dbReference type="SAM" id="MobiDB-lite"/>
    </source>
</evidence>
<feature type="transmembrane region" description="Helical" evidence="8">
    <location>
        <begin position="125"/>
        <end position="143"/>
    </location>
</feature>